<name>A0AAW5QWC5_9HYPH</name>
<dbReference type="Pfam" id="PF11306">
    <property type="entry name" value="DUF3108"/>
    <property type="match status" value="1"/>
</dbReference>
<dbReference type="AlphaFoldDB" id="A0AAW5QWC5"/>
<organism evidence="2 3">
    <name type="scientific">Microbaculum marinisediminis</name>
    <dbReference type="NCBI Taxonomy" id="2931392"/>
    <lineage>
        <taxon>Bacteria</taxon>
        <taxon>Pseudomonadati</taxon>
        <taxon>Pseudomonadota</taxon>
        <taxon>Alphaproteobacteria</taxon>
        <taxon>Hyphomicrobiales</taxon>
        <taxon>Tepidamorphaceae</taxon>
        <taxon>Microbaculum</taxon>
    </lineage>
</organism>
<dbReference type="InterPro" id="IPR021457">
    <property type="entry name" value="DUF3108"/>
</dbReference>
<feature type="signal peptide" evidence="1">
    <location>
        <begin position="1"/>
        <end position="32"/>
    </location>
</feature>
<evidence type="ECO:0000256" key="1">
    <source>
        <dbReference type="SAM" id="SignalP"/>
    </source>
</evidence>
<evidence type="ECO:0000313" key="2">
    <source>
        <dbReference type="EMBL" id="MCT8971452.1"/>
    </source>
</evidence>
<feature type="chain" id="PRO_5043363909" evidence="1">
    <location>
        <begin position="33"/>
        <end position="289"/>
    </location>
</feature>
<accession>A0AAW5QWC5</accession>
<comment type="caution">
    <text evidence="2">The sequence shown here is derived from an EMBL/GenBank/DDBJ whole genome shotgun (WGS) entry which is preliminary data.</text>
</comment>
<proteinExistence type="predicted"/>
<reference evidence="2 3" key="1">
    <citation type="submission" date="2022-04" db="EMBL/GenBank/DDBJ databases">
        <authorList>
            <person name="Ye Y.-Q."/>
            <person name="Du Z.-J."/>
        </authorList>
    </citation>
    <scope>NUCLEOTIDE SEQUENCE [LARGE SCALE GENOMIC DNA]</scope>
    <source>
        <strain evidence="2 3">A6E488</strain>
    </source>
</reference>
<dbReference type="EMBL" id="JALIDZ010000003">
    <property type="protein sequence ID" value="MCT8971452.1"/>
    <property type="molecule type" value="Genomic_DNA"/>
</dbReference>
<sequence length="289" mass="30284">MKAGASLAGLGGRSACAVAFAGLVLSAGTTSAAEYKFKTDYSAYLAGVPVGKATLSGTFDGPQYRLDGYGKLTGLAGAVYDYTASASSAGRLMSGGTQPRAFSVDATDGKKSAKVRMTMNQDGVRRLKLTPPVPKEWYKHPNRVQVTDAHTKNTIDPMSALIVAGGNTPSGIDKRACERTVPIYNGRERFDVTLEFRKIESISSSDVPGGQVLVCGAHYRAIAGHRTDKKEVEMAEKIDIELKLAPVAGSDLLVPYRISIPTPIGLAVIQAGATTTTGALNTRAAALGE</sequence>
<keyword evidence="3" id="KW-1185">Reference proteome</keyword>
<keyword evidence="1" id="KW-0732">Signal</keyword>
<dbReference type="RefSeq" id="WP_261615033.1">
    <property type="nucleotide sequence ID" value="NZ_JALIDZ010000003.1"/>
</dbReference>
<protein>
    <submittedName>
        <fullName evidence="2">DUF3108 domain-containing protein</fullName>
    </submittedName>
</protein>
<evidence type="ECO:0000313" key="3">
    <source>
        <dbReference type="Proteomes" id="UP001320898"/>
    </source>
</evidence>
<gene>
    <name evidence="2" type="ORF">MUB46_06250</name>
</gene>
<dbReference type="Proteomes" id="UP001320898">
    <property type="component" value="Unassembled WGS sequence"/>
</dbReference>